<dbReference type="PATRIC" id="fig|566551.4.peg.319"/>
<feature type="transmembrane region" description="Helical" evidence="15">
    <location>
        <begin position="246"/>
        <end position="265"/>
    </location>
</feature>
<feature type="transmembrane region" description="Helical" evidence="15">
    <location>
        <begin position="371"/>
        <end position="390"/>
    </location>
</feature>
<evidence type="ECO:0000256" key="9">
    <source>
        <dbReference type="ARBA" id="ARBA00023054"/>
    </source>
</evidence>
<evidence type="ECO:0000256" key="6">
    <source>
        <dbReference type="ARBA" id="ARBA00022692"/>
    </source>
</evidence>
<dbReference type="Pfam" id="PF08946">
    <property type="entry name" value="Osmo_CC"/>
    <property type="match status" value="1"/>
</dbReference>
<dbReference type="CDD" id="cd17366">
    <property type="entry name" value="MFS_ProP"/>
    <property type="match status" value="1"/>
</dbReference>
<dbReference type="NCBIfam" id="TIGR00883">
    <property type="entry name" value="2A0106"/>
    <property type="match status" value="1"/>
</dbReference>
<comment type="subcellular location">
    <subcellularLocation>
        <location evidence="1">Cell inner membrane</location>
        <topology evidence="1">Multi-pass membrane protein</topology>
    </subcellularLocation>
</comment>
<dbReference type="InterPro" id="IPR004736">
    <property type="entry name" value="MHS_symport"/>
</dbReference>
<evidence type="ECO:0000256" key="2">
    <source>
        <dbReference type="ARBA" id="ARBA00008240"/>
    </source>
</evidence>
<evidence type="ECO:0000313" key="19">
    <source>
        <dbReference type="Proteomes" id="UP000014585"/>
    </source>
</evidence>
<proteinExistence type="inferred from homology"/>
<feature type="transmembrane region" description="Helical" evidence="15">
    <location>
        <begin position="432"/>
        <end position="455"/>
    </location>
</feature>
<evidence type="ECO:0000256" key="1">
    <source>
        <dbReference type="ARBA" id="ARBA00004429"/>
    </source>
</evidence>
<dbReference type="InterPro" id="IPR020846">
    <property type="entry name" value="MFS_dom"/>
</dbReference>
<protein>
    <recommendedName>
        <fullName evidence="12">Proline/betaine transporter</fullName>
    </recommendedName>
    <alternativeName>
        <fullName evidence="13">Proline porter II</fullName>
    </alternativeName>
</protein>
<dbReference type="HOGENOM" id="CLU_001265_39_0_6"/>
<keyword evidence="5" id="KW-0997">Cell inner membrane</keyword>
<accession>S3J426</accession>
<dbReference type="SUPFAM" id="SSF103473">
    <property type="entry name" value="MFS general substrate transporter"/>
    <property type="match status" value="1"/>
</dbReference>
<dbReference type="PROSITE" id="PS50850">
    <property type="entry name" value="MFS"/>
    <property type="match status" value="1"/>
</dbReference>
<sequence>MLLLVHLSLLAPELSAAVFASVCSSAHYTYRGNFYPRKENSRIKNVKKEKVRPIKVSDVTIIDDARLKKAITAASLGNAMEWFDFGVYGFVAYALGKVFFPDASPSVQMIAALGTFSVPFLIRPLGGLFFGMLGDKYGRQKILAITIVIMSLSTFAIGLIPSYATIGIWAPILLLLAKMAQGFSVGGEYTGASIFVAEYSPDRKRGFMGSWLDFGSIAGFVCGAGVVVLITAIVGEESFLEWGWRIPFFLALPLGIIGLYLRHALEETPAFQQHVEKMEQGDREGLAEGPKVSFKEIATKHWRSLLVCVGLVISTNVTYYMLLTYMPSYLSHNLHYSEEHGVLIIIAIMVGMLFVQPMIGLLSDRFGRRPFIFLGSLGLFLLSIPAFMLINSNEIGLIFAGLLILAVVLNFFIGVMASTLPAMFPTHIRYSALASAFNISVLIAGVTPTLAAWLVETTQNLMMPAYYLMVVAIIGFITAITMRETANKPLKGATPAASDIAEAREIVQEHHDNIEQKIEDLDKEIEDLQAKRTLLVQQHPRINE</sequence>
<evidence type="ECO:0000256" key="10">
    <source>
        <dbReference type="ARBA" id="ARBA00023136"/>
    </source>
</evidence>
<feature type="transmembrane region" description="Helical" evidence="15">
    <location>
        <begin position="142"/>
        <end position="160"/>
    </location>
</feature>
<name>S3J426_9ENTR</name>
<dbReference type="PROSITE" id="PS00216">
    <property type="entry name" value="SUGAR_TRANSPORT_1"/>
    <property type="match status" value="1"/>
</dbReference>
<reference evidence="18 19" key="1">
    <citation type="submission" date="2013-04" db="EMBL/GenBank/DDBJ databases">
        <authorList>
            <person name="Weinstock G."/>
            <person name="Sodergren E."/>
            <person name="Lobos E.A."/>
            <person name="Fulton L."/>
            <person name="Fulton R."/>
            <person name="Courtney L."/>
            <person name="Fronick C."/>
            <person name="O'Laughlin M."/>
            <person name="Godfrey J."/>
            <person name="Wilson R.M."/>
            <person name="Miner T."/>
            <person name="Farmer C."/>
            <person name="Delehaunty K."/>
            <person name="Cordes M."/>
            <person name="Minx P."/>
            <person name="Tomlinson C."/>
            <person name="Chen J."/>
            <person name="Wollam A."/>
            <person name="Pepin K.H."/>
            <person name="Palsikar V.B."/>
            <person name="Zhang X."/>
            <person name="Suruliraj S."/>
            <person name="Perna N.T."/>
            <person name="Plunkett G."/>
            <person name="Warren W."/>
            <person name="Mitreva M."/>
            <person name="Mardis E.R."/>
            <person name="Wilson R.K."/>
        </authorList>
    </citation>
    <scope>NUCLEOTIDE SEQUENCE [LARGE SCALE GENOMIC DNA]</scope>
    <source>
        <strain evidence="18 19">DSM 4568</strain>
    </source>
</reference>
<dbReference type="EMBL" id="ATDT01000003">
    <property type="protein sequence ID" value="EPF20613.1"/>
    <property type="molecule type" value="Genomic_DNA"/>
</dbReference>
<evidence type="ECO:0000256" key="3">
    <source>
        <dbReference type="ARBA" id="ARBA00022448"/>
    </source>
</evidence>
<dbReference type="PANTHER" id="PTHR43528:SF5">
    <property type="entry name" value="PROLINE_BETAINE TRANSPORTER"/>
    <property type="match status" value="1"/>
</dbReference>
<evidence type="ECO:0000256" key="8">
    <source>
        <dbReference type="ARBA" id="ARBA00022989"/>
    </source>
</evidence>
<dbReference type="Gene3D" id="1.20.1250.20">
    <property type="entry name" value="MFS general substrate transporter like domains"/>
    <property type="match status" value="2"/>
</dbReference>
<keyword evidence="16" id="KW-0732">Signal</keyword>
<evidence type="ECO:0000313" key="18">
    <source>
        <dbReference type="EMBL" id="EPF20613.1"/>
    </source>
</evidence>
<dbReference type="InterPro" id="IPR015041">
    <property type="entry name" value="Osmo_CC"/>
</dbReference>
<keyword evidence="4" id="KW-1003">Cell membrane</keyword>
<feature type="transmembrane region" description="Helical" evidence="15">
    <location>
        <begin position="342"/>
        <end position="362"/>
    </location>
</feature>
<dbReference type="PANTHER" id="PTHR43528">
    <property type="entry name" value="ALPHA-KETOGLUTARATE PERMEASE"/>
    <property type="match status" value="1"/>
</dbReference>
<evidence type="ECO:0000256" key="7">
    <source>
        <dbReference type="ARBA" id="ARBA00022847"/>
    </source>
</evidence>
<feature type="transmembrane region" description="Helical" evidence="15">
    <location>
        <begin position="461"/>
        <end position="482"/>
    </location>
</feature>
<feature type="domain" description="Major facilitator superfamily (MFS) profile" evidence="17">
    <location>
        <begin position="70"/>
        <end position="487"/>
    </location>
</feature>
<dbReference type="Pfam" id="PF00083">
    <property type="entry name" value="Sugar_tr"/>
    <property type="match status" value="1"/>
</dbReference>
<evidence type="ECO:0000256" key="12">
    <source>
        <dbReference type="ARBA" id="ARBA00070856"/>
    </source>
</evidence>
<gene>
    <name evidence="18" type="ORF">HMPREF0201_00344</name>
</gene>
<dbReference type="InterPro" id="IPR005828">
    <property type="entry name" value="MFS_sugar_transport-like"/>
</dbReference>
<organism evidence="18 19">
    <name type="scientific">Cedecea davisae DSM 4568</name>
    <dbReference type="NCBI Taxonomy" id="566551"/>
    <lineage>
        <taxon>Bacteria</taxon>
        <taxon>Pseudomonadati</taxon>
        <taxon>Pseudomonadota</taxon>
        <taxon>Gammaproteobacteria</taxon>
        <taxon>Enterobacterales</taxon>
        <taxon>Enterobacteriaceae</taxon>
        <taxon>Cedecea</taxon>
    </lineage>
</organism>
<dbReference type="InterPro" id="IPR005829">
    <property type="entry name" value="Sugar_transporter_CS"/>
</dbReference>
<feature type="transmembrane region" description="Helical" evidence="15">
    <location>
        <begin position="211"/>
        <end position="234"/>
    </location>
</feature>
<feature type="transmembrane region" description="Helical" evidence="15">
    <location>
        <begin position="166"/>
        <end position="190"/>
    </location>
</feature>
<dbReference type="AlphaFoldDB" id="S3J426"/>
<evidence type="ECO:0000256" key="15">
    <source>
        <dbReference type="SAM" id="Phobius"/>
    </source>
</evidence>
<feature type="transmembrane region" description="Helical" evidence="15">
    <location>
        <begin position="109"/>
        <end position="130"/>
    </location>
</feature>
<dbReference type="InterPro" id="IPR051084">
    <property type="entry name" value="H+-coupled_symporters"/>
</dbReference>
<keyword evidence="3" id="KW-0813">Transport</keyword>
<feature type="chain" id="PRO_5004510305" description="Proline/betaine transporter" evidence="16">
    <location>
        <begin position="17"/>
        <end position="544"/>
    </location>
</feature>
<comment type="function">
    <text evidence="11">Proton symporter that senses osmotic shifts and responds by importing osmolytes such as proline, glycine betaine, stachydrine, pipecolic acid, ectoine and taurine. It is both an osmosensor and an osmoregulator which is available to participate early in the bacterial osmoregulatory response.</text>
</comment>
<dbReference type="FunFam" id="1.20.1250.20:FF:000001">
    <property type="entry name" value="Dicarboxylate MFS transporter"/>
    <property type="match status" value="1"/>
</dbReference>
<evidence type="ECO:0000256" key="5">
    <source>
        <dbReference type="ARBA" id="ARBA00022519"/>
    </source>
</evidence>
<evidence type="ECO:0000256" key="16">
    <source>
        <dbReference type="SAM" id="SignalP"/>
    </source>
</evidence>
<feature type="transmembrane region" description="Helical" evidence="15">
    <location>
        <begin position="396"/>
        <end position="420"/>
    </location>
</feature>
<keyword evidence="9 14" id="KW-0175">Coiled coil</keyword>
<dbReference type="InterPro" id="IPR036259">
    <property type="entry name" value="MFS_trans_sf"/>
</dbReference>
<dbReference type="NCBIfam" id="NF007927">
    <property type="entry name" value="PRK10642.1"/>
    <property type="match status" value="1"/>
</dbReference>
<feature type="coiled-coil region" evidence="14">
    <location>
        <begin position="500"/>
        <end position="538"/>
    </location>
</feature>
<dbReference type="GO" id="GO:0015293">
    <property type="term" value="F:symporter activity"/>
    <property type="evidence" value="ECO:0007669"/>
    <property type="project" value="UniProtKB-KW"/>
</dbReference>
<feature type="signal peptide" evidence="16">
    <location>
        <begin position="1"/>
        <end position="16"/>
    </location>
</feature>
<dbReference type="SUPFAM" id="SSF103661">
    <property type="entry name" value="Proline/betaine transporter ProP, C-terminal cytoplasmic domain"/>
    <property type="match status" value="1"/>
</dbReference>
<evidence type="ECO:0000256" key="14">
    <source>
        <dbReference type="SAM" id="Coils"/>
    </source>
</evidence>
<comment type="caution">
    <text evidence="18">The sequence shown here is derived from an EMBL/GenBank/DDBJ whole genome shotgun (WGS) entry which is preliminary data.</text>
</comment>
<keyword evidence="6 15" id="KW-0812">Transmembrane</keyword>
<dbReference type="Proteomes" id="UP000014585">
    <property type="component" value="Unassembled WGS sequence"/>
</dbReference>
<keyword evidence="7" id="KW-0769">Symport</keyword>
<dbReference type="InterPro" id="IPR036292">
    <property type="entry name" value="ProP_C"/>
</dbReference>
<evidence type="ECO:0000256" key="13">
    <source>
        <dbReference type="ARBA" id="ARBA00080018"/>
    </source>
</evidence>
<evidence type="ECO:0000256" key="4">
    <source>
        <dbReference type="ARBA" id="ARBA00022475"/>
    </source>
</evidence>
<keyword evidence="10 15" id="KW-0472">Membrane</keyword>
<evidence type="ECO:0000256" key="11">
    <source>
        <dbReference type="ARBA" id="ARBA00054803"/>
    </source>
</evidence>
<evidence type="ECO:0000259" key="17">
    <source>
        <dbReference type="PROSITE" id="PS50850"/>
    </source>
</evidence>
<dbReference type="FunFam" id="1.20.1250.20:FF:000051">
    <property type="entry name" value="Proline/glycine betaine transporter"/>
    <property type="match status" value="1"/>
</dbReference>
<feature type="transmembrane region" description="Helical" evidence="15">
    <location>
        <begin position="304"/>
        <end position="322"/>
    </location>
</feature>
<dbReference type="GO" id="GO:0005886">
    <property type="term" value="C:plasma membrane"/>
    <property type="evidence" value="ECO:0007669"/>
    <property type="project" value="UniProtKB-SubCell"/>
</dbReference>
<dbReference type="STRING" id="566551.HMPREF0201_00344"/>
<comment type="similarity">
    <text evidence="2">Belongs to the major facilitator superfamily. Metabolite:H+ Symporter (MHS) family (TC 2.A.1.6) family.</text>
</comment>
<keyword evidence="8 15" id="KW-1133">Transmembrane helix</keyword>